<evidence type="ECO:0000313" key="1">
    <source>
        <dbReference type="EMBL" id="TGX84077.1"/>
    </source>
</evidence>
<reference evidence="1" key="1">
    <citation type="submission" date="2019-04" db="EMBL/GenBank/DDBJ databases">
        <title>Microbes associate with the intestines of laboratory mice.</title>
        <authorList>
            <person name="Navarre W."/>
            <person name="Wong E."/>
            <person name="Huang K."/>
            <person name="Tropini C."/>
            <person name="Ng K."/>
            <person name="Yu B."/>
        </authorList>
    </citation>
    <scope>NUCLEOTIDE SEQUENCE</scope>
    <source>
        <strain evidence="1">NM73_A23</strain>
    </source>
</reference>
<proteinExistence type="predicted"/>
<keyword evidence="1" id="KW-0378">Hydrolase</keyword>
<keyword evidence="2" id="KW-1185">Reference proteome</keyword>
<dbReference type="EMBL" id="SRZC01000001">
    <property type="protein sequence ID" value="TGX84077.1"/>
    <property type="molecule type" value="Genomic_DNA"/>
</dbReference>
<organism evidence="1 2">
    <name type="scientific">Palleniella muris</name>
    <dbReference type="NCBI Taxonomy" id="3038145"/>
    <lineage>
        <taxon>Bacteria</taxon>
        <taxon>Pseudomonadati</taxon>
        <taxon>Bacteroidota</taxon>
        <taxon>Bacteroidia</taxon>
        <taxon>Bacteroidales</taxon>
        <taxon>Prevotellaceae</taxon>
        <taxon>Palleniella</taxon>
    </lineage>
</organism>
<dbReference type="Proteomes" id="UP000308886">
    <property type="component" value="Unassembled WGS sequence"/>
</dbReference>
<sequence length="480" mass="52276">MNSHYDIFNTLCTIPRPSHHESKVADFLCAFADSHGLHWRRDKENCVVIEKPASPGYEDHEPVIILNHMDMVCVADEGLDFNPLKDGITPETIEIDGEKWMRAKGTSLGADNGMGLAIALSILADDSLKHPALEVLTTTNEEDGMSGAASLSQDFIRGRRVLNLDSEAYDEITVGAAGAFIQTAHLPFKKIQKPDGYVTYTVTVKGGKGGHSGVDITRGRANAIKVLANLLLVAIRQLDIKLYLVSFNGGTAAASIPGNAEAKIVLPKDKTVAFETLTSQCHEAVKQQFGGTDAGISVNCEPSVWHSTIVSEEGTHLLLACLNGIPVGPIEMHPSIEGTPLTSNNIGTVRQTATTFDITTHTRSFDDNKMEQLADQIRRIFVISGATVDTVMNAPAWQEDSNSELIMLACDTFRDVLGFELKKTAMHFVLEAGYFVQKFPGIHIASIGSRILEPHSTSERVQLSTVDNIRRVVIEMLARM</sequence>
<keyword evidence="1" id="KW-0224">Dipeptidase</keyword>
<name>A0AC61QTR0_9BACT</name>
<accession>A0AC61QTR0</accession>
<gene>
    <name evidence="1" type="primary">pepD</name>
    <name evidence="1" type="ORF">E5358_00095</name>
</gene>
<protein>
    <submittedName>
        <fullName evidence="1">Beta-Ala-His dipeptidase</fullName>
        <ecNumber evidence="1">3.4.13.20</ecNumber>
    </submittedName>
</protein>
<comment type="caution">
    <text evidence="1">The sequence shown here is derived from an EMBL/GenBank/DDBJ whole genome shotgun (WGS) entry which is preliminary data.</text>
</comment>
<evidence type="ECO:0000313" key="2">
    <source>
        <dbReference type="Proteomes" id="UP000308886"/>
    </source>
</evidence>
<keyword evidence="1" id="KW-0645">Protease</keyword>
<dbReference type="EC" id="3.4.13.20" evidence="1"/>